<comment type="caution">
    <text evidence="1">The sequence shown here is derived from an EMBL/GenBank/DDBJ whole genome shotgun (WGS) entry which is preliminary data.</text>
</comment>
<accession>A0ACC3MWG0</accession>
<name>A0ACC3MWG0_9PEZI</name>
<protein>
    <submittedName>
        <fullName evidence="1">Uncharacterized protein</fullName>
    </submittedName>
</protein>
<gene>
    <name evidence="1" type="ORF">LTR37_013517</name>
</gene>
<sequence length="161" mass="18776">MASKKGRPSHLLNRWRKARYRNISISTARNAAESPLLRLPPEIRNRIFRYVFGGRTIHINHPVSNCLLDAVEATYNKFTNGCLRTRKFIDTSRVTYSVCCLNEPDHEEADIIRSNALEKLRYDYEKHHVDHSCGNWKRSLLEAEVRSHRHCFPSHLPPDTP</sequence>
<keyword evidence="2" id="KW-1185">Reference proteome</keyword>
<organism evidence="1 2">
    <name type="scientific">Vermiconidia calcicola</name>
    <dbReference type="NCBI Taxonomy" id="1690605"/>
    <lineage>
        <taxon>Eukaryota</taxon>
        <taxon>Fungi</taxon>
        <taxon>Dikarya</taxon>
        <taxon>Ascomycota</taxon>
        <taxon>Pezizomycotina</taxon>
        <taxon>Dothideomycetes</taxon>
        <taxon>Dothideomycetidae</taxon>
        <taxon>Mycosphaerellales</taxon>
        <taxon>Extremaceae</taxon>
        <taxon>Vermiconidia</taxon>
    </lineage>
</organism>
<evidence type="ECO:0000313" key="2">
    <source>
        <dbReference type="Proteomes" id="UP001281147"/>
    </source>
</evidence>
<proteinExistence type="predicted"/>
<evidence type="ECO:0000313" key="1">
    <source>
        <dbReference type="EMBL" id="KAK3705000.1"/>
    </source>
</evidence>
<reference evidence="1" key="1">
    <citation type="submission" date="2023-07" db="EMBL/GenBank/DDBJ databases">
        <title>Black Yeasts Isolated from many extreme environments.</title>
        <authorList>
            <person name="Coleine C."/>
            <person name="Stajich J.E."/>
            <person name="Selbmann L."/>
        </authorList>
    </citation>
    <scope>NUCLEOTIDE SEQUENCE</scope>
    <source>
        <strain evidence="1">CCFEE 5714</strain>
    </source>
</reference>
<dbReference type="Proteomes" id="UP001281147">
    <property type="component" value="Unassembled WGS sequence"/>
</dbReference>
<dbReference type="EMBL" id="JAUTXU010000133">
    <property type="protein sequence ID" value="KAK3705000.1"/>
    <property type="molecule type" value="Genomic_DNA"/>
</dbReference>